<name>A0A645H6T7_9ZZZZ</name>
<gene>
    <name evidence="2" type="ORF">SDC9_182225</name>
</gene>
<comment type="caution">
    <text evidence="2">The sequence shown here is derived from an EMBL/GenBank/DDBJ whole genome shotgun (WGS) entry which is preliminary data.</text>
</comment>
<organism evidence="2">
    <name type="scientific">bioreactor metagenome</name>
    <dbReference type="NCBI Taxonomy" id="1076179"/>
    <lineage>
        <taxon>unclassified sequences</taxon>
        <taxon>metagenomes</taxon>
        <taxon>ecological metagenomes</taxon>
    </lineage>
</organism>
<evidence type="ECO:0000313" key="2">
    <source>
        <dbReference type="EMBL" id="MPN34731.1"/>
    </source>
</evidence>
<accession>A0A645H6T7</accession>
<evidence type="ECO:0000256" key="1">
    <source>
        <dbReference type="SAM" id="MobiDB-lite"/>
    </source>
</evidence>
<dbReference type="AlphaFoldDB" id="A0A645H6T7"/>
<reference evidence="2" key="1">
    <citation type="submission" date="2019-08" db="EMBL/GenBank/DDBJ databases">
        <authorList>
            <person name="Kucharzyk K."/>
            <person name="Murdoch R.W."/>
            <person name="Higgins S."/>
            <person name="Loffler F."/>
        </authorList>
    </citation>
    <scope>NUCLEOTIDE SEQUENCE</scope>
</reference>
<proteinExistence type="predicted"/>
<sequence>MTRRYVPCCPRAVRWCTASRPSMPRPAPCLPTCLRPSTRLRRMPPCRPPGQTPSPSSCSPRDRPSCPRPSSTPMECGAPTSSRLPRPCPIWSKARPCWWTGCPGITLSAATRTSASRSITVALSISTRASLRRRALPRRCAICARSLPPFTSTYPRASNTSPVPWRAMRSCAAACSSASRCSSTPEPLWRSPSGIA</sequence>
<dbReference type="EMBL" id="VSSQ01087918">
    <property type="protein sequence ID" value="MPN34731.1"/>
    <property type="molecule type" value="Genomic_DNA"/>
</dbReference>
<protein>
    <submittedName>
        <fullName evidence="2">Uncharacterized protein</fullName>
    </submittedName>
</protein>
<feature type="region of interest" description="Disordered" evidence="1">
    <location>
        <begin position="44"/>
        <end position="83"/>
    </location>
</feature>